<dbReference type="EMBL" id="VSRR010033604">
    <property type="protein sequence ID" value="MPC71807.1"/>
    <property type="molecule type" value="Genomic_DNA"/>
</dbReference>
<reference evidence="1 2" key="1">
    <citation type="submission" date="2019-05" db="EMBL/GenBank/DDBJ databases">
        <title>Another draft genome of Portunus trituberculatus and its Hox gene families provides insights of decapod evolution.</title>
        <authorList>
            <person name="Jeong J.-H."/>
            <person name="Song I."/>
            <person name="Kim S."/>
            <person name="Choi T."/>
            <person name="Kim D."/>
            <person name="Ryu S."/>
            <person name="Kim W."/>
        </authorList>
    </citation>
    <scope>NUCLEOTIDE SEQUENCE [LARGE SCALE GENOMIC DNA]</scope>
    <source>
        <tissue evidence="1">Muscle</tissue>
    </source>
</reference>
<dbReference type="Proteomes" id="UP000324222">
    <property type="component" value="Unassembled WGS sequence"/>
</dbReference>
<protein>
    <submittedName>
        <fullName evidence="1">Uncharacterized protein</fullName>
    </submittedName>
</protein>
<gene>
    <name evidence="1" type="ORF">E2C01_066097</name>
</gene>
<name>A0A5B7HRD7_PORTR</name>
<keyword evidence="2" id="KW-1185">Reference proteome</keyword>
<evidence type="ECO:0000313" key="2">
    <source>
        <dbReference type="Proteomes" id="UP000324222"/>
    </source>
</evidence>
<accession>A0A5B7HRD7</accession>
<comment type="caution">
    <text evidence="1">The sequence shown here is derived from an EMBL/GenBank/DDBJ whole genome shotgun (WGS) entry which is preliminary data.</text>
</comment>
<evidence type="ECO:0000313" key="1">
    <source>
        <dbReference type="EMBL" id="MPC71807.1"/>
    </source>
</evidence>
<sequence length="109" mass="11896">MTVTSKAQHTASGSDHFLLAAPEESIGVENVRCIASVAPVPHQAKAAPPPLKLVPLFLLRNDQDAESPHRQTVPYSLNAVEVVEASRTTQRYLHGQYATSLIILSKKRK</sequence>
<organism evidence="1 2">
    <name type="scientific">Portunus trituberculatus</name>
    <name type="common">Swimming crab</name>
    <name type="synonym">Neptunus trituberculatus</name>
    <dbReference type="NCBI Taxonomy" id="210409"/>
    <lineage>
        <taxon>Eukaryota</taxon>
        <taxon>Metazoa</taxon>
        <taxon>Ecdysozoa</taxon>
        <taxon>Arthropoda</taxon>
        <taxon>Crustacea</taxon>
        <taxon>Multicrustacea</taxon>
        <taxon>Malacostraca</taxon>
        <taxon>Eumalacostraca</taxon>
        <taxon>Eucarida</taxon>
        <taxon>Decapoda</taxon>
        <taxon>Pleocyemata</taxon>
        <taxon>Brachyura</taxon>
        <taxon>Eubrachyura</taxon>
        <taxon>Portunoidea</taxon>
        <taxon>Portunidae</taxon>
        <taxon>Portuninae</taxon>
        <taxon>Portunus</taxon>
    </lineage>
</organism>
<dbReference type="AlphaFoldDB" id="A0A5B7HRD7"/>
<proteinExistence type="predicted"/>